<reference evidence="2 3" key="1">
    <citation type="journal article" date="2019" name="Int. J. Syst. Evol. Microbiol.">
        <title>The Global Catalogue of Microorganisms (GCM) 10K type strain sequencing project: providing services to taxonomists for standard genome sequencing and annotation.</title>
        <authorList>
            <consortium name="The Broad Institute Genomics Platform"/>
            <consortium name="The Broad Institute Genome Sequencing Center for Infectious Disease"/>
            <person name="Wu L."/>
            <person name="Ma J."/>
        </authorList>
    </citation>
    <scope>NUCLEOTIDE SEQUENCE [LARGE SCALE GENOMIC DNA]</scope>
    <source>
        <strain evidence="2 3">CGMCC 1.15824</strain>
    </source>
</reference>
<dbReference type="EMBL" id="JBHSJG010000003">
    <property type="protein sequence ID" value="MFC4986294.1"/>
    <property type="molecule type" value="Genomic_DNA"/>
</dbReference>
<feature type="transmembrane region" description="Helical" evidence="1">
    <location>
        <begin position="18"/>
        <end position="44"/>
    </location>
</feature>
<keyword evidence="1" id="KW-0472">Membrane</keyword>
<gene>
    <name evidence="2" type="ORF">ACFPFO_00595</name>
</gene>
<name>A0ABD5Q9C1_9EURY</name>
<dbReference type="AlphaFoldDB" id="A0ABD5Q9C1"/>
<keyword evidence="3" id="KW-1185">Reference proteome</keyword>
<dbReference type="Proteomes" id="UP001595925">
    <property type="component" value="Unassembled WGS sequence"/>
</dbReference>
<protein>
    <submittedName>
        <fullName evidence="2">Uncharacterized protein</fullName>
    </submittedName>
</protein>
<sequence>MGPDDNCHGRLTQATKRVLVGQSVAIAQITVFVAAAVLLIQPVIAQSALEEASTVACSGALGQAIFLFFGLLTLVLILIGLAQIAIGFLGTGRGSGRRGERNTVVNGVITLVGGLFLGSAGAVLDYVGVNLDSCLEGGEILVTMPFVF</sequence>
<accession>A0ABD5Q9C1</accession>
<evidence type="ECO:0000256" key="1">
    <source>
        <dbReference type="SAM" id="Phobius"/>
    </source>
</evidence>
<evidence type="ECO:0000313" key="3">
    <source>
        <dbReference type="Proteomes" id="UP001595925"/>
    </source>
</evidence>
<comment type="caution">
    <text evidence="2">The sequence shown here is derived from an EMBL/GenBank/DDBJ whole genome shotgun (WGS) entry which is preliminary data.</text>
</comment>
<keyword evidence="1" id="KW-0812">Transmembrane</keyword>
<organism evidence="2 3">
    <name type="scientific">Saliphagus infecundisoli</name>
    <dbReference type="NCBI Taxonomy" id="1849069"/>
    <lineage>
        <taxon>Archaea</taxon>
        <taxon>Methanobacteriati</taxon>
        <taxon>Methanobacteriota</taxon>
        <taxon>Stenosarchaea group</taxon>
        <taxon>Halobacteria</taxon>
        <taxon>Halobacteriales</taxon>
        <taxon>Natrialbaceae</taxon>
        <taxon>Saliphagus</taxon>
    </lineage>
</organism>
<keyword evidence="1" id="KW-1133">Transmembrane helix</keyword>
<feature type="transmembrane region" description="Helical" evidence="1">
    <location>
        <begin position="64"/>
        <end position="91"/>
    </location>
</feature>
<feature type="transmembrane region" description="Helical" evidence="1">
    <location>
        <begin position="103"/>
        <end position="124"/>
    </location>
</feature>
<evidence type="ECO:0000313" key="2">
    <source>
        <dbReference type="EMBL" id="MFC4986294.1"/>
    </source>
</evidence>
<dbReference type="RefSeq" id="WP_224829475.1">
    <property type="nucleotide sequence ID" value="NZ_JAIVEF010000013.1"/>
</dbReference>
<proteinExistence type="predicted"/>